<proteinExistence type="predicted"/>
<dbReference type="GeneID" id="1458552"/>
<dbReference type="OrthoDB" id="35872at2157"/>
<dbReference type="Gene3D" id="3.10.590.10">
    <property type="entry name" value="ph1033 like domains"/>
    <property type="match status" value="1"/>
</dbReference>
<dbReference type="SUPFAM" id="SSF88697">
    <property type="entry name" value="PUA domain-like"/>
    <property type="match status" value="1"/>
</dbReference>
<feature type="domain" description="EVE" evidence="1">
    <location>
        <begin position="2"/>
        <end position="141"/>
    </location>
</feature>
<dbReference type="CDD" id="cd21132">
    <property type="entry name" value="EVE-like"/>
    <property type="match status" value="1"/>
</dbReference>
<dbReference type="NCBIfam" id="NF002008">
    <property type="entry name" value="PRK00809.1"/>
    <property type="match status" value="1"/>
</dbReference>
<keyword evidence="4" id="KW-1185">Reference proteome</keyword>
<dbReference type="PANTHER" id="PTHR39661:SF1">
    <property type="entry name" value="UPF0310 PROTEIN MJECL36"/>
    <property type="match status" value="1"/>
</dbReference>
<dbReference type="InterPro" id="IPR015947">
    <property type="entry name" value="PUA-like_sf"/>
</dbReference>
<dbReference type="Proteomes" id="UP000582213">
    <property type="component" value="Unassembled WGS sequence"/>
</dbReference>
<sequence>MYWLIPVQEDFWETVVKTNLFGFHKESVEKYIKPGDFIIFYVGKYYAKKYGGKFVGIFKVISDWFYDETVVFPNEKLVGKAIEVYRIKLEPIIIGECPSKDIIWNLSFIEDKFQFSKYLRNVPANLKRPIPEEDAKKIEECLKASII</sequence>
<accession>A0A650CFE0</accession>
<organism evidence="3 4">
    <name type="scientific">Sulfurisphaera ohwakuensis</name>
    <dbReference type="NCBI Taxonomy" id="69656"/>
    <lineage>
        <taxon>Archaea</taxon>
        <taxon>Thermoproteota</taxon>
        <taxon>Thermoprotei</taxon>
        <taxon>Sulfolobales</taxon>
        <taxon>Sulfolobaceae</taxon>
        <taxon>Sulfurisphaera</taxon>
    </lineage>
</organism>
<dbReference type="Pfam" id="PF01878">
    <property type="entry name" value="EVE"/>
    <property type="match status" value="1"/>
</dbReference>
<evidence type="ECO:0000259" key="1">
    <source>
        <dbReference type="Pfam" id="PF01878"/>
    </source>
</evidence>
<dbReference type="AlphaFoldDB" id="A0A650CFE0"/>
<dbReference type="RefSeq" id="WP_010978585.1">
    <property type="nucleotide sequence ID" value="NZ_AP031374.1"/>
</dbReference>
<dbReference type="EMBL" id="JACHFY010000002">
    <property type="protein sequence ID" value="MBB5252802.1"/>
    <property type="molecule type" value="Genomic_DNA"/>
</dbReference>
<evidence type="ECO:0000313" key="5">
    <source>
        <dbReference type="Proteomes" id="UP000582213"/>
    </source>
</evidence>
<dbReference type="KEGG" id="soh:D1869_02880"/>
<dbReference type="PANTHER" id="PTHR39661">
    <property type="entry name" value="UPF0310 PROTEIN MJECL36"/>
    <property type="match status" value="1"/>
</dbReference>
<dbReference type="InterPro" id="IPR002740">
    <property type="entry name" value="EVE_domain"/>
</dbReference>
<evidence type="ECO:0000313" key="3">
    <source>
        <dbReference type="EMBL" id="QGR16257.1"/>
    </source>
</evidence>
<reference evidence="2 5" key="2">
    <citation type="submission" date="2020-08" db="EMBL/GenBank/DDBJ databases">
        <title>Genomic Encyclopedia of Type Strains, Phase IV (KMG-IV): sequencing the most valuable type-strain genomes for metagenomic binning, comparative biology and taxonomic classification.</title>
        <authorList>
            <person name="Goeker M."/>
        </authorList>
    </citation>
    <scope>NUCLEOTIDE SEQUENCE [LARGE SCALE GENOMIC DNA]</scope>
    <source>
        <strain evidence="2 5">DSM 12421</strain>
    </source>
</reference>
<gene>
    <name evidence="3" type="ORF">D1869_02880</name>
    <name evidence="2" type="ORF">HNQ62_000535</name>
</gene>
<protein>
    <submittedName>
        <fullName evidence="3">EVE domain-containing protein</fullName>
    </submittedName>
    <submittedName>
        <fullName evidence="2">Putative RNA-binding protein</fullName>
    </submittedName>
</protein>
<evidence type="ECO:0000313" key="4">
    <source>
        <dbReference type="Proteomes" id="UP000427373"/>
    </source>
</evidence>
<reference evidence="3 4" key="1">
    <citation type="submission" date="2019-10" db="EMBL/GenBank/DDBJ databases">
        <title>Genome Sequences from Six Type Strain Members of the Archaeal Family Sulfolobaceae: Acidianus ambivalens, Acidianus infernus, Metallosphaera prunae, Stygiolobus azoricus, Sulfolobus metallicus, and Sulfurisphaera ohwakuensis.</title>
        <authorList>
            <person name="Counts J.A."/>
            <person name="Kelly R.M."/>
        </authorList>
    </citation>
    <scope>NUCLEOTIDE SEQUENCE [LARGE SCALE GENOMIC DNA]</scope>
    <source>
        <strain evidence="3 4">TA-1</strain>
    </source>
</reference>
<dbReference type="Proteomes" id="UP000427373">
    <property type="component" value="Chromosome"/>
</dbReference>
<evidence type="ECO:0000313" key="2">
    <source>
        <dbReference type="EMBL" id="MBB5252802.1"/>
    </source>
</evidence>
<name>A0A650CFE0_SULOH</name>
<dbReference type="EMBL" id="CP045484">
    <property type="protein sequence ID" value="QGR16257.1"/>
    <property type="molecule type" value="Genomic_DNA"/>
</dbReference>